<dbReference type="AlphaFoldDB" id="A0A3N4LNT3"/>
<evidence type="ECO:0000256" key="1">
    <source>
        <dbReference type="SAM" id="MobiDB-lite"/>
    </source>
</evidence>
<protein>
    <submittedName>
        <fullName evidence="2">Uncharacterized protein</fullName>
    </submittedName>
</protein>
<dbReference type="OrthoDB" id="10374021at2759"/>
<dbReference type="Proteomes" id="UP000267821">
    <property type="component" value="Unassembled WGS sequence"/>
</dbReference>
<organism evidence="2 3">
    <name type="scientific">Terfezia boudieri ATCC MYA-4762</name>
    <dbReference type="NCBI Taxonomy" id="1051890"/>
    <lineage>
        <taxon>Eukaryota</taxon>
        <taxon>Fungi</taxon>
        <taxon>Dikarya</taxon>
        <taxon>Ascomycota</taxon>
        <taxon>Pezizomycotina</taxon>
        <taxon>Pezizomycetes</taxon>
        <taxon>Pezizales</taxon>
        <taxon>Pezizaceae</taxon>
        <taxon>Terfezia</taxon>
    </lineage>
</organism>
<evidence type="ECO:0000313" key="2">
    <source>
        <dbReference type="EMBL" id="RPB24466.1"/>
    </source>
</evidence>
<reference evidence="2 3" key="1">
    <citation type="journal article" date="2018" name="Nat. Ecol. Evol.">
        <title>Pezizomycetes genomes reveal the molecular basis of ectomycorrhizal truffle lifestyle.</title>
        <authorList>
            <person name="Murat C."/>
            <person name="Payen T."/>
            <person name="Noel B."/>
            <person name="Kuo A."/>
            <person name="Morin E."/>
            <person name="Chen J."/>
            <person name="Kohler A."/>
            <person name="Krizsan K."/>
            <person name="Balestrini R."/>
            <person name="Da Silva C."/>
            <person name="Montanini B."/>
            <person name="Hainaut M."/>
            <person name="Levati E."/>
            <person name="Barry K.W."/>
            <person name="Belfiori B."/>
            <person name="Cichocki N."/>
            <person name="Clum A."/>
            <person name="Dockter R.B."/>
            <person name="Fauchery L."/>
            <person name="Guy J."/>
            <person name="Iotti M."/>
            <person name="Le Tacon F."/>
            <person name="Lindquist E.A."/>
            <person name="Lipzen A."/>
            <person name="Malagnac F."/>
            <person name="Mello A."/>
            <person name="Molinier V."/>
            <person name="Miyauchi S."/>
            <person name="Poulain J."/>
            <person name="Riccioni C."/>
            <person name="Rubini A."/>
            <person name="Sitrit Y."/>
            <person name="Splivallo R."/>
            <person name="Traeger S."/>
            <person name="Wang M."/>
            <person name="Zifcakova L."/>
            <person name="Wipf D."/>
            <person name="Zambonelli A."/>
            <person name="Paolocci F."/>
            <person name="Nowrousian M."/>
            <person name="Ottonello S."/>
            <person name="Baldrian P."/>
            <person name="Spatafora J.W."/>
            <person name="Henrissat B."/>
            <person name="Nagy L.G."/>
            <person name="Aury J.M."/>
            <person name="Wincker P."/>
            <person name="Grigoriev I.V."/>
            <person name="Bonfante P."/>
            <person name="Martin F.M."/>
        </authorList>
    </citation>
    <scope>NUCLEOTIDE SEQUENCE [LARGE SCALE GENOMIC DNA]</scope>
    <source>
        <strain evidence="2 3">ATCC MYA-4762</strain>
    </source>
</reference>
<name>A0A3N4LNT3_9PEZI</name>
<sequence length="154" mass="17199">MNSVKGVENANRQVTSRGHKDQKLTRNLGHRRQRSIFLPPWPCSPMSCPQNAMYDALQSFNSSLKQHWGPEIWTTERDGSTGLSLGGWAIPAARGSGESYKTTEKFSNSDDPLFRLKLKPGSNQHEVISNGLEAIQGECRPKLKLKIRKPSIPT</sequence>
<accession>A0A3N4LNT3</accession>
<keyword evidence="3" id="KW-1185">Reference proteome</keyword>
<proteinExistence type="predicted"/>
<evidence type="ECO:0000313" key="3">
    <source>
        <dbReference type="Proteomes" id="UP000267821"/>
    </source>
</evidence>
<dbReference type="EMBL" id="ML121541">
    <property type="protein sequence ID" value="RPB24466.1"/>
    <property type="molecule type" value="Genomic_DNA"/>
</dbReference>
<feature type="region of interest" description="Disordered" evidence="1">
    <location>
        <begin position="1"/>
        <end position="31"/>
    </location>
</feature>
<dbReference type="InParanoid" id="A0A3N4LNT3"/>
<gene>
    <name evidence="2" type="ORF">L211DRAFT_837384</name>
</gene>